<dbReference type="Pfam" id="PF02311">
    <property type="entry name" value="AraC_binding"/>
    <property type="match status" value="1"/>
</dbReference>
<proteinExistence type="predicted"/>
<feature type="domain" description="AraC-type arabinose-binding/dimerisation" evidence="2">
    <location>
        <begin position="38"/>
        <end position="88"/>
    </location>
</feature>
<dbReference type="SUPFAM" id="SSF51182">
    <property type="entry name" value="RmlC-like cupins"/>
    <property type="match status" value="1"/>
</dbReference>
<dbReference type="GO" id="GO:0006355">
    <property type="term" value="P:regulation of DNA-templated transcription"/>
    <property type="evidence" value="ECO:0007669"/>
    <property type="project" value="InterPro"/>
</dbReference>
<evidence type="ECO:0000256" key="1">
    <source>
        <dbReference type="ARBA" id="ARBA00023125"/>
    </source>
</evidence>
<name>A0A2U2JEY1_9FLAO</name>
<dbReference type="InterPro" id="IPR014710">
    <property type="entry name" value="RmlC-like_jellyroll"/>
</dbReference>
<dbReference type="RefSeq" id="WP_109403805.1">
    <property type="nucleotide sequence ID" value="NZ_QFFG01000001.1"/>
</dbReference>
<organism evidence="3 4">
    <name type="scientific">Polaribacter aquimarinus</name>
    <dbReference type="NCBI Taxonomy" id="2100726"/>
    <lineage>
        <taxon>Bacteria</taxon>
        <taxon>Pseudomonadati</taxon>
        <taxon>Bacteroidota</taxon>
        <taxon>Flavobacteriia</taxon>
        <taxon>Flavobacteriales</taxon>
        <taxon>Flavobacteriaceae</taxon>
    </lineage>
</organism>
<gene>
    <name evidence="3" type="ORF">DIS07_03405</name>
</gene>
<dbReference type="AlphaFoldDB" id="A0A2U2JEY1"/>
<evidence type="ECO:0000313" key="3">
    <source>
        <dbReference type="EMBL" id="PWG06898.1"/>
    </source>
</evidence>
<dbReference type="GO" id="GO:0003677">
    <property type="term" value="F:DNA binding"/>
    <property type="evidence" value="ECO:0007669"/>
    <property type="project" value="UniProtKB-KW"/>
</dbReference>
<dbReference type="Proteomes" id="UP000245670">
    <property type="component" value="Unassembled WGS sequence"/>
</dbReference>
<protein>
    <submittedName>
        <fullName evidence="3">Cupin</fullName>
    </submittedName>
</protein>
<dbReference type="CDD" id="cd02230">
    <property type="entry name" value="cupin_HP0902-like"/>
    <property type="match status" value="1"/>
</dbReference>
<dbReference type="InterPro" id="IPR003313">
    <property type="entry name" value="AraC-bd"/>
</dbReference>
<comment type="caution">
    <text evidence="3">The sequence shown here is derived from an EMBL/GenBank/DDBJ whole genome shotgun (WGS) entry which is preliminary data.</text>
</comment>
<dbReference type="Gene3D" id="2.60.120.10">
    <property type="entry name" value="Jelly Rolls"/>
    <property type="match status" value="1"/>
</dbReference>
<evidence type="ECO:0000259" key="2">
    <source>
        <dbReference type="Pfam" id="PF02311"/>
    </source>
</evidence>
<dbReference type="OrthoDB" id="997205at2"/>
<sequence>MKVTSFLENIKFNDLKPALSLMLDTDFSKEIRIVFKKGQVMEDHQAPFAIIVQVIQGAIDFGVNNETIVLKSGDIISLKPQIVHNLNALEDSIVRLTLSKTDKIKRVEKVINK</sequence>
<dbReference type="InterPro" id="IPR011051">
    <property type="entry name" value="RmlC_Cupin_sf"/>
</dbReference>
<dbReference type="PANTHER" id="PTHR37694:SF1">
    <property type="entry name" value="SLR8022 PROTEIN"/>
    <property type="match status" value="1"/>
</dbReference>
<keyword evidence="1" id="KW-0238">DNA-binding</keyword>
<dbReference type="EMBL" id="QFFG01000001">
    <property type="protein sequence ID" value="PWG06898.1"/>
    <property type="molecule type" value="Genomic_DNA"/>
</dbReference>
<accession>A0A2U2JEY1</accession>
<dbReference type="PANTHER" id="PTHR37694">
    <property type="entry name" value="SLR8022 PROTEIN"/>
    <property type="match status" value="1"/>
</dbReference>
<keyword evidence="4" id="KW-1185">Reference proteome</keyword>
<reference evidence="3 4" key="1">
    <citation type="submission" date="2018-05" db="EMBL/GenBank/DDBJ databases">
        <title>Polaribacter aquimarinus sp. nov., isolated from sediment in a sediment of sea.</title>
        <authorList>
            <person name="Lu D."/>
        </authorList>
    </citation>
    <scope>NUCLEOTIDE SEQUENCE [LARGE SCALE GENOMIC DNA]</scope>
    <source>
        <strain evidence="3 4">ZY113</strain>
    </source>
</reference>
<evidence type="ECO:0000313" key="4">
    <source>
        <dbReference type="Proteomes" id="UP000245670"/>
    </source>
</evidence>